<organism evidence="2 3">
    <name type="scientific">Cohnella silvisoli</name>
    <dbReference type="NCBI Taxonomy" id="2873699"/>
    <lineage>
        <taxon>Bacteria</taxon>
        <taxon>Bacillati</taxon>
        <taxon>Bacillota</taxon>
        <taxon>Bacilli</taxon>
        <taxon>Bacillales</taxon>
        <taxon>Paenibacillaceae</taxon>
        <taxon>Cohnella</taxon>
    </lineage>
</organism>
<gene>
    <name evidence="2" type="ORF">QJS35_25180</name>
</gene>
<name>A0ABV1KZZ0_9BACL</name>
<evidence type="ECO:0000256" key="1">
    <source>
        <dbReference type="SAM" id="MobiDB-lite"/>
    </source>
</evidence>
<reference evidence="2 3" key="1">
    <citation type="journal article" date="2023" name="Genome Announc.">
        <title>Pan-Genome Analyses of the Genus Cohnella and Proposal of the Novel Species Cohnella silvisoli sp. nov., Isolated from Forest Soil.</title>
        <authorList>
            <person name="Wang C."/>
            <person name="Mao L."/>
            <person name="Bao G."/>
            <person name="Zhu H."/>
        </authorList>
    </citation>
    <scope>NUCLEOTIDE SEQUENCE [LARGE SCALE GENOMIC DNA]</scope>
    <source>
        <strain evidence="2 3">NL03-T5-1</strain>
    </source>
</reference>
<feature type="compositionally biased region" description="Basic residues" evidence="1">
    <location>
        <begin position="1"/>
        <end position="12"/>
    </location>
</feature>
<comment type="caution">
    <text evidence="2">The sequence shown here is derived from an EMBL/GenBank/DDBJ whole genome shotgun (WGS) entry which is preliminary data.</text>
</comment>
<keyword evidence="3" id="KW-1185">Reference proteome</keyword>
<evidence type="ECO:0000313" key="2">
    <source>
        <dbReference type="EMBL" id="MEQ4485685.1"/>
    </source>
</evidence>
<protein>
    <submittedName>
        <fullName evidence="2">Uncharacterized protein</fullName>
    </submittedName>
</protein>
<feature type="region of interest" description="Disordered" evidence="1">
    <location>
        <begin position="1"/>
        <end position="64"/>
    </location>
</feature>
<sequence>MGISKNKQRRRKTEQAGLNNPEMSRIQWHRKPHTQVVQNKKAEQRRTQCRHKGSRDGADFIIAG</sequence>
<dbReference type="RefSeq" id="WP_232187927.1">
    <property type="nucleotide sequence ID" value="NZ_JAIOAP010000015.1"/>
</dbReference>
<evidence type="ECO:0000313" key="3">
    <source>
        <dbReference type="Proteomes" id="UP001493487"/>
    </source>
</evidence>
<dbReference type="Proteomes" id="UP001493487">
    <property type="component" value="Unassembled WGS sequence"/>
</dbReference>
<dbReference type="EMBL" id="JASKHM010000016">
    <property type="protein sequence ID" value="MEQ4485685.1"/>
    <property type="molecule type" value="Genomic_DNA"/>
</dbReference>
<accession>A0ABV1KZZ0</accession>
<proteinExistence type="predicted"/>